<dbReference type="Proteomes" id="UP001054945">
    <property type="component" value="Unassembled WGS sequence"/>
</dbReference>
<sequence>MGEKLRVALMGFERAYPPSIMEDDSWKSQGFDICLSIADRLPDTGVSSFMSNMIPATNCPLSPGMESGVDDN</sequence>
<comment type="caution">
    <text evidence="1">The sequence shown here is derived from an EMBL/GenBank/DDBJ whole genome shotgun (WGS) entry which is preliminary data.</text>
</comment>
<gene>
    <name evidence="1" type="ORF">CEXT_43051</name>
</gene>
<dbReference type="AlphaFoldDB" id="A0AAV4WLA2"/>
<protein>
    <submittedName>
        <fullName evidence="1">Uncharacterized protein</fullName>
    </submittedName>
</protein>
<reference evidence="1 2" key="1">
    <citation type="submission" date="2021-06" db="EMBL/GenBank/DDBJ databases">
        <title>Caerostris extrusa draft genome.</title>
        <authorList>
            <person name="Kono N."/>
            <person name="Arakawa K."/>
        </authorList>
    </citation>
    <scope>NUCLEOTIDE SEQUENCE [LARGE SCALE GENOMIC DNA]</scope>
</reference>
<organism evidence="1 2">
    <name type="scientific">Caerostris extrusa</name>
    <name type="common">Bark spider</name>
    <name type="synonym">Caerostris bankana</name>
    <dbReference type="NCBI Taxonomy" id="172846"/>
    <lineage>
        <taxon>Eukaryota</taxon>
        <taxon>Metazoa</taxon>
        <taxon>Ecdysozoa</taxon>
        <taxon>Arthropoda</taxon>
        <taxon>Chelicerata</taxon>
        <taxon>Arachnida</taxon>
        <taxon>Araneae</taxon>
        <taxon>Araneomorphae</taxon>
        <taxon>Entelegynae</taxon>
        <taxon>Araneoidea</taxon>
        <taxon>Araneidae</taxon>
        <taxon>Caerostris</taxon>
    </lineage>
</organism>
<name>A0AAV4WLA2_CAEEX</name>
<dbReference type="EMBL" id="BPLR01016235">
    <property type="protein sequence ID" value="GIY82323.1"/>
    <property type="molecule type" value="Genomic_DNA"/>
</dbReference>
<evidence type="ECO:0000313" key="2">
    <source>
        <dbReference type="Proteomes" id="UP001054945"/>
    </source>
</evidence>
<proteinExistence type="predicted"/>
<evidence type="ECO:0000313" key="1">
    <source>
        <dbReference type="EMBL" id="GIY82323.1"/>
    </source>
</evidence>
<keyword evidence="2" id="KW-1185">Reference proteome</keyword>
<accession>A0AAV4WLA2</accession>